<sequence>MSAILSNLQDFTDRELAFFYKYRLVQYTPQTKEEITSFIFEKRQIPLGKIETLLKTPTPQNAFCKRCGSDKIFDYDVVYSKPAFKKLSYYQWEDLKANFNKKNQIECFVCGNIIENPNETYLDKILKFIKGN</sequence>
<dbReference type="STRING" id="619805.SAMN05660477_02386"/>
<dbReference type="AlphaFoldDB" id="A0A1T5FWW7"/>
<gene>
    <name evidence="1" type="ORF">SAMN05660477_02386</name>
</gene>
<keyword evidence="2" id="KW-1185">Reference proteome</keyword>
<reference evidence="1 2" key="1">
    <citation type="submission" date="2017-02" db="EMBL/GenBank/DDBJ databases">
        <authorList>
            <person name="Peterson S.W."/>
        </authorList>
    </citation>
    <scope>NUCLEOTIDE SEQUENCE [LARGE SCALE GENOMIC DNA]</scope>
    <source>
        <strain evidence="1 2">DSM 22323</strain>
    </source>
</reference>
<accession>A0A1T5FWW7</accession>
<dbReference type="Proteomes" id="UP000191112">
    <property type="component" value="Unassembled WGS sequence"/>
</dbReference>
<dbReference type="OrthoDB" id="1360666at2"/>
<dbReference type="RefSeq" id="WP_079667587.1">
    <property type="nucleotide sequence ID" value="NZ_FUYZ01000008.1"/>
</dbReference>
<proteinExistence type="predicted"/>
<dbReference type="EMBL" id="FUYZ01000008">
    <property type="protein sequence ID" value="SKC00651.1"/>
    <property type="molecule type" value="Genomic_DNA"/>
</dbReference>
<evidence type="ECO:0000313" key="2">
    <source>
        <dbReference type="Proteomes" id="UP000191112"/>
    </source>
</evidence>
<organism evidence="1 2">
    <name type="scientific">Soonwooa buanensis</name>
    <dbReference type="NCBI Taxonomy" id="619805"/>
    <lineage>
        <taxon>Bacteria</taxon>
        <taxon>Pseudomonadati</taxon>
        <taxon>Bacteroidota</taxon>
        <taxon>Flavobacteriia</taxon>
        <taxon>Flavobacteriales</taxon>
        <taxon>Weeksellaceae</taxon>
        <taxon>Chryseobacterium group</taxon>
        <taxon>Soonwooa</taxon>
    </lineage>
</organism>
<protein>
    <submittedName>
        <fullName evidence="1">Uncharacterized protein</fullName>
    </submittedName>
</protein>
<evidence type="ECO:0000313" key="1">
    <source>
        <dbReference type="EMBL" id="SKC00651.1"/>
    </source>
</evidence>
<name>A0A1T5FWW7_9FLAO</name>